<gene>
    <name evidence="6" type="primary">yjbI_2</name>
    <name evidence="6" type="ORF">SIN8267_03504</name>
</gene>
<keyword evidence="7" id="KW-1185">Reference proteome</keyword>
<reference evidence="6" key="1">
    <citation type="submission" date="2021-12" db="EMBL/GenBank/DDBJ databases">
        <authorList>
            <person name="Rodrigo-Torres L."/>
            <person name="Arahal R. D."/>
            <person name="Lucena T."/>
        </authorList>
    </citation>
    <scope>NUCLEOTIDE SEQUENCE</scope>
    <source>
        <strain evidence="6">CECT 8267</strain>
    </source>
</reference>
<keyword evidence="1" id="KW-0813">Transport</keyword>
<dbReference type="CDD" id="cd14773">
    <property type="entry name" value="TrHb2_PhHbO-like_O"/>
    <property type="match status" value="1"/>
</dbReference>
<dbReference type="PANTHER" id="PTHR47366">
    <property type="entry name" value="TWO-ON-TWO HEMOGLOBIN-3"/>
    <property type="match status" value="1"/>
</dbReference>
<evidence type="ECO:0000256" key="3">
    <source>
        <dbReference type="ARBA" id="ARBA00022723"/>
    </source>
</evidence>
<name>A0ABN8ESM2_9GAMM</name>
<evidence type="ECO:0000256" key="5">
    <source>
        <dbReference type="ARBA" id="ARBA00034496"/>
    </source>
</evidence>
<sequence length="127" mass="14299">MSTPYQLLGQEDGIRALANAFYEAMDELEEAQPIRRMHADNLDAIKNSLFMYLTGWLGGPPLYADATSSVCLTTPHKGFSIGEKERDQWLLCMDAALEKINASDEVKAMLKEPMWQLADFIRNNDKG</sequence>
<dbReference type="PANTHER" id="PTHR47366:SF1">
    <property type="entry name" value="TWO-ON-TWO HEMOGLOBIN-3"/>
    <property type="match status" value="1"/>
</dbReference>
<dbReference type="InterPro" id="IPR001486">
    <property type="entry name" value="Hemoglobin_trunc"/>
</dbReference>
<comment type="similarity">
    <text evidence="5">Belongs to the truncated hemoglobin family. Group II subfamily.</text>
</comment>
<comment type="caution">
    <text evidence="6">The sequence shown here is derived from an EMBL/GenBank/DDBJ whole genome shotgun (WGS) entry which is preliminary data.</text>
</comment>
<dbReference type="RefSeq" id="WP_237446036.1">
    <property type="nucleotide sequence ID" value="NZ_CAKLPX010000008.1"/>
</dbReference>
<evidence type="ECO:0000313" key="7">
    <source>
        <dbReference type="Proteomes" id="UP000838100"/>
    </source>
</evidence>
<dbReference type="Proteomes" id="UP000838100">
    <property type="component" value="Unassembled WGS sequence"/>
</dbReference>
<dbReference type="Gene3D" id="1.10.490.10">
    <property type="entry name" value="Globins"/>
    <property type="match status" value="1"/>
</dbReference>
<proteinExistence type="inferred from homology"/>
<dbReference type="InterPro" id="IPR009050">
    <property type="entry name" value="Globin-like_sf"/>
</dbReference>
<evidence type="ECO:0000313" key="6">
    <source>
        <dbReference type="EMBL" id="CAH0993356.1"/>
    </source>
</evidence>
<evidence type="ECO:0000256" key="4">
    <source>
        <dbReference type="ARBA" id="ARBA00023004"/>
    </source>
</evidence>
<protein>
    <submittedName>
        <fullName evidence="6">Group 2 truncated hemoglobin YjbI</fullName>
    </submittedName>
</protein>
<dbReference type="SUPFAM" id="SSF46458">
    <property type="entry name" value="Globin-like"/>
    <property type="match status" value="1"/>
</dbReference>
<evidence type="ECO:0000256" key="1">
    <source>
        <dbReference type="ARBA" id="ARBA00022448"/>
    </source>
</evidence>
<keyword evidence="4" id="KW-0408">Iron</keyword>
<keyword evidence="3" id="KW-0479">Metal-binding</keyword>
<evidence type="ECO:0000256" key="2">
    <source>
        <dbReference type="ARBA" id="ARBA00022617"/>
    </source>
</evidence>
<organism evidence="6 7">
    <name type="scientific">Sinobacterium norvegicum</name>
    <dbReference type="NCBI Taxonomy" id="1641715"/>
    <lineage>
        <taxon>Bacteria</taxon>
        <taxon>Pseudomonadati</taxon>
        <taxon>Pseudomonadota</taxon>
        <taxon>Gammaproteobacteria</taxon>
        <taxon>Cellvibrionales</taxon>
        <taxon>Spongiibacteraceae</taxon>
        <taxon>Sinobacterium</taxon>
    </lineage>
</organism>
<keyword evidence="2" id="KW-0349">Heme</keyword>
<dbReference type="EMBL" id="CAKLPX010000008">
    <property type="protein sequence ID" value="CAH0993356.1"/>
    <property type="molecule type" value="Genomic_DNA"/>
</dbReference>
<dbReference type="InterPro" id="IPR044203">
    <property type="entry name" value="GlbO/GLB3-like"/>
</dbReference>
<dbReference type="InterPro" id="IPR012292">
    <property type="entry name" value="Globin/Proto"/>
</dbReference>
<accession>A0ABN8ESM2</accession>
<dbReference type="Pfam" id="PF01152">
    <property type="entry name" value="Bac_globin"/>
    <property type="match status" value="1"/>
</dbReference>